<dbReference type="Pfam" id="PF13302">
    <property type="entry name" value="Acetyltransf_3"/>
    <property type="match status" value="1"/>
</dbReference>
<dbReference type="GO" id="GO:0016747">
    <property type="term" value="F:acyltransferase activity, transferring groups other than amino-acyl groups"/>
    <property type="evidence" value="ECO:0007669"/>
    <property type="project" value="InterPro"/>
</dbReference>
<dbReference type="InterPro" id="IPR016181">
    <property type="entry name" value="Acyl_CoA_acyltransferase"/>
</dbReference>
<accession>A0A0C3MGB5</accession>
<comment type="caution">
    <text evidence="3">The sequence shown here is derived from an EMBL/GenBank/DDBJ whole genome shotgun (WGS) entry which is preliminary data.</text>
</comment>
<dbReference type="OrthoDB" id="9788916at2"/>
<dbReference type="Proteomes" id="UP000031980">
    <property type="component" value="Unassembled WGS sequence"/>
</dbReference>
<dbReference type="EMBL" id="JPIT01000031">
    <property type="protein sequence ID" value="KIO43348.1"/>
    <property type="molecule type" value="Genomic_DNA"/>
</dbReference>
<evidence type="ECO:0000313" key="2">
    <source>
        <dbReference type="EMBL" id="KIO43348.1"/>
    </source>
</evidence>
<keyword evidence="5" id="KW-1185">Reference proteome</keyword>
<evidence type="ECO:0000313" key="4">
    <source>
        <dbReference type="Proteomes" id="UP000031937"/>
    </source>
</evidence>
<dbReference type="RefSeq" id="WP_041503582.1">
    <property type="nucleotide sequence ID" value="NZ_JPIT01000031.1"/>
</dbReference>
<gene>
    <name evidence="3" type="ORF">BA92_03370</name>
    <name evidence="2" type="ORF">IE90_09335</name>
</gene>
<evidence type="ECO:0000259" key="1">
    <source>
        <dbReference type="PROSITE" id="PS51186"/>
    </source>
</evidence>
<dbReference type="SUPFAM" id="SSF55729">
    <property type="entry name" value="Acyl-CoA N-acyltransferases (Nat)"/>
    <property type="match status" value="1"/>
</dbReference>
<proteinExistence type="predicted"/>
<feature type="domain" description="N-acetyltransferase" evidence="1">
    <location>
        <begin position="11"/>
        <end position="172"/>
    </location>
</feature>
<dbReference type="InterPro" id="IPR000182">
    <property type="entry name" value="GNAT_dom"/>
</dbReference>
<dbReference type="PROSITE" id="PS51186">
    <property type="entry name" value="GNAT"/>
    <property type="match status" value="1"/>
</dbReference>
<dbReference type="EMBL" id="JPIU01000037">
    <property type="protein sequence ID" value="KIO45528.1"/>
    <property type="molecule type" value="Genomic_DNA"/>
</dbReference>
<dbReference type="PANTHER" id="PTHR43792:SF1">
    <property type="entry name" value="N-ACETYLTRANSFERASE DOMAIN-CONTAINING PROTEIN"/>
    <property type="match status" value="1"/>
</dbReference>
<evidence type="ECO:0000313" key="5">
    <source>
        <dbReference type="Proteomes" id="UP000031980"/>
    </source>
</evidence>
<dbReference type="Gene3D" id="3.40.630.30">
    <property type="match status" value="1"/>
</dbReference>
<name>A0A0C3MGB5_9PORP</name>
<dbReference type="PANTHER" id="PTHR43792">
    <property type="entry name" value="GNAT FAMILY, PUTATIVE (AFU_ORTHOLOGUE AFUA_3G00765)-RELATED-RELATED"/>
    <property type="match status" value="1"/>
</dbReference>
<evidence type="ECO:0000313" key="3">
    <source>
        <dbReference type="EMBL" id="KIO45528.1"/>
    </source>
</evidence>
<protein>
    <recommendedName>
        <fullName evidence="1">N-acetyltransferase domain-containing protein</fullName>
    </recommendedName>
</protein>
<dbReference type="InterPro" id="IPR051531">
    <property type="entry name" value="N-acetyltransferase"/>
</dbReference>
<reference evidence="2 4" key="2">
    <citation type="submission" date="2014-07" db="EMBL/GenBank/DDBJ databases">
        <title>Porphyromonadaceae bacterium OUH 334697 = ATCC BAA-2682 = DSM 28341 draft genome.</title>
        <authorList>
            <person name="Sydenham T.V."/>
            <person name="Hasman H."/>
            <person name="Justesen U.S."/>
        </authorList>
    </citation>
    <scope>NUCLEOTIDE SEQUENCE [LARGE SCALE GENOMIC DNA]</scope>
    <source>
        <strain evidence="2 4">OUH 334697</strain>
    </source>
</reference>
<dbReference type="AlphaFoldDB" id="A0A0C3MGB5"/>
<dbReference type="Proteomes" id="UP000031937">
    <property type="component" value="Unassembled WGS sequence"/>
</dbReference>
<sequence>MEGVFLETKRLILRKMSMEDFSILSTMLQDREVMYAWGYTFTDEQVYSWIGRMNENYERYGYAYFLAWDKQLHEVIGQIGLLPEEIEGKKYIGIGYILCKKHWGKGYATEGAGACMEYAFRVLGASIVIADIRPENLSSRAVAERVGMKMVGEYDKIVNGREMTHLVYRATN</sequence>
<reference evidence="3 5" key="1">
    <citation type="submission" date="2014-07" db="EMBL/GenBank/DDBJ databases">
        <title>Porphyromonadaceae bacterium OUH 308042 = ATCC BAA-2681 = DSM 28342 draft genome.</title>
        <authorList>
            <person name="Sydenham T.V."/>
            <person name="Hasman H."/>
            <person name="Justensen U.S."/>
        </authorList>
    </citation>
    <scope>NUCLEOTIDE SEQUENCE [LARGE SCALE GENOMIC DNA]</scope>
    <source>
        <strain evidence="3 5">OUH 308042</strain>
    </source>
</reference>
<organism evidence="3 5">
    <name type="scientific">Sanguibacteroides justesenii</name>
    <dbReference type="NCBI Taxonomy" id="1547597"/>
    <lineage>
        <taxon>Bacteria</taxon>
        <taxon>Pseudomonadati</taxon>
        <taxon>Bacteroidota</taxon>
        <taxon>Bacteroidia</taxon>
        <taxon>Bacteroidales</taxon>
        <taxon>Porphyromonadaceae</taxon>
        <taxon>Sanguibacteroides</taxon>
    </lineage>
</organism>